<organism evidence="9 10">
    <name type="scientific">Beijerinckia indica subsp. indica (strain ATCC 9039 / DSM 1715 / NCIMB 8712)</name>
    <dbReference type="NCBI Taxonomy" id="395963"/>
    <lineage>
        <taxon>Bacteria</taxon>
        <taxon>Pseudomonadati</taxon>
        <taxon>Pseudomonadota</taxon>
        <taxon>Alphaproteobacteria</taxon>
        <taxon>Hyphomicrobiales</taxon>
        <taxon>Beijerinckiaceae</taxon>
        <taxon>Beijerinckia</taxon>
    </lineage>
</organism>
<dbReference type="Gene3D" id="3.30.565.10">
    <property type="entry name" value="Histidine kinase-like ATPase, C-terminal domain"/>
    <property type="match status" value="1"/>
</dbReference>
<dbReference type="Pfam" id="PF07536">
    <property type="entry name" value="HWE_HK"/>
    <property type="match status" value="1"/>
</dbReference>
<reference evidence="9 10" key="2">
    <citation type="journal article" date="2010" name="J. Bacteriol.">
        <title>Complete genome sequence of Beijerinckia indica subsp. indica.</title>
        <authorList>
            <person name="Tamas I."/>
            <person name="Dedysh S.N."/>
            <person name="Liesack W."/>
            <person name="Stott M.B."/>
            <person name="Alam M."/>
            <person name="Murrell J.C."/>
            <person name="Dunfield P.F."/>
        </authorList>
    </citation>
    <scope>NUCLEOTIDE SEQUENCE [LARGE SCALE GENOMIC DNA]</scope>
    <source>
        <strain evidence="10">ATCC 9039 / DSM 1715 / NCIMB 8712</strain>
    </source>
</reference>
<dbReference type="eggNOG" id="COG3920">
    <property type="taxonomic scope" value="Bacteria"/>
</dbReference>
<keyword evidence="6 9" id="KW-0418">Kinase</keyword>
<dbReference type="GO" id="GO:0004673">
    <property type="term" value="F:protein histidine kinase activity"/>
    <property type="evidence" value="ECO:0007669"/>
    <property type="project" value="UniProtKB-EC"/>
</dbReference>
<reference evidence="10" key="1">
    <citation type="submission" date="2008-03" db="EMBL/GenBank/DDBJ databases">
        <title>Complete sequence of chromosome of Beijerinckia indica subsp. indica ATCC 9039.</title>
        <authorList>
            <consortium name="US DOE Joint Genome Institute"/>
            <person name="Copeland A."/>
            <person name="Lucas S."/>
            <person name="Lapidus A."/>
            <person name="Glavina del Rio T."/>
            <person name="Dalin E."/>
            <person name="Tice H."/>
            <person name="Bruce D."/>
            <person name="Goodwin L."/>
            <person name="Pitluck S."/>
            <person name="LaButti K."/>
            <person name="Schmutz J."/>
            <person name="Larimer F."/>
            <person name="Land M."/>
            <person name="Hauser L."/>
            <person name="Kyrpides N."/>
            <person name="Mikhailova N."/>
            <person name="Dunfield P.F."/>
            <person name="Dedysh S.N."/>
            <person name="Liesack W."/>
            <person name="Saw J.H."/>
            <person name="Alam M."/>
            <person name="Chen Y."/>
            <person name="Murrell J.C."/>
            <person name="Richardson P."/>
        </authorList>
    </citation>
    <scope>NUCLEOTIDE SEQUENCE [LARGE SCALE GENOMIC DNA]</scope>
    <source>
        <strain evidence="10">ATCC 9039 / DSM 1715 / NCIMB 8712</strain>
    </source>
</reference>
<dbReference type="EMBL" id="CP001016">
    <property type="protein sequence ID" value="ACB94977.1"/>
    <property type="molecule type" value="Genomic_DNA"/>
</dbReference>
<dbReference type="InterPro" id="IPR036890">
    <property type="entry name" value="HATPase_C_sf"/>
</dbReference>
<keyword evidence="4" id="KW-0808">Transferase</keyword>
<dbReference type="STRING" id="395963.Bind_1337"/>
<evidence type="ECO:0000313" key="9">
    <source>
        <dbReference type="EMBL" id="ACB94977.1"/>
    </source>
</evidence>
<dbReference type="PANTHER" id="PTHR41523:SF7">
    <property type="entry name" value="HISTIDINE KINASE"/>
    <property type="match status" value="1"/>
</dbReference>
<keyword evidence="7" id="KW-0067">ATP-binding</keyword>
<evidence type="ECO:0000256" key="7">
    <source>
        <dbReference type="ARBA" id="ARBA00022840"/>
    </source>
</evidence>
<dbReference type="PANTHER" id="PTHR41523">
    <property type="entry name" value="TWO-COMPONENT SYSTEM SENSOR PROTEIN"/>
    <property type="match status" value="1"/>
</dbReference>
<dbReference type="RefSeq" id="WP_012384334.1">
    <property type="nucleotide sequence ID" value="NC_010581.1"/>
</dbReference>
<keyword evidence="10" id="KW-1185">Reference proteome</keyword>
<evidence type="ECO:0000256" key="6">
    <source>
        <dbReference type="ARBA" id="ARBA00022777"/>
    </source>
</evidence>
<dbReference type="eggNOG" id="COG2203">
    <property type="taxonomic scope" value="Bacteria"/>
</dbReference>
<dbReference type="KEGG" id="bid:Bind_1337"/>
<evidence type="ECO:0000256" key="5">
    <source>
        <dbReference type="ARBA" id="ARBA00022741"/>
    </source>
</evidence>
<comment type="catalytic activity">
    <reaction evidence="1">
        <text>ATP + protein L-histidine = ADP + protein N-phospho-L-histidine.</text>
        <dbReference type="EC" id="2.7.13.3"/>
    </reaction>
</comment>
<keyword evidence="3" id="KW-0597">Phosphoprotein</keyword>
<evidence type="ECO:0000256" key="4">
    <source>
        <dbReference type="ARBA" id="ARBA00022679"/>
    </source>
</evidence>
<feature type="domain" description="Signal transduction histidine kinase HWE region" evidence="8">
    <location>
        <begin position="161"/>
        <end position="243"/>
    </location>
</feature>
<dbReference type="EC" id="2.7.13.3" evidence="2"/>
<evidence type="ECO:0000313" key="10">
    <source>
        <dbReference type="Proteomes" id="UP000001695"/>
    </source>
</evidence>
<evidence type="ECO:0000256" key="1">
    <source>
        <dbReference type="ARBA" id="ARBA00000085"/>
    </source>
</evidence>
<dbReference type="Proteomes" id="UP000001695">
    <property type="component" value="Chromosome"/>
</dbReference>
<evidence type="ECO:0000256" key="3">
    <source>
        <dbReference type="ARBA" id="ARBA00022553"/>
    </source>
</evidence>
<dbReference type="GO" id="GO:0005524">
    <property type="term" value="F:ATP binding"/>
    <property type="evidence" value="ECO:0007669"/>
    <property type="project" value="UniProtKB-KW"/>
</dbReference>
<dbReference type="SMART" id="SM00911">
    <property type="entry name" value="HWE_HK"/>
    <property type="match status" value="1"/>
</dbReference>
<accession>B2IK45</accession>
<dbReference type="OrthoDB" id="341208at2"/>
<proteinExistence type="predicted"/>
<gene>
    <name evidence="9" type="ordered locus">Bind_1337</name>
</gene>
<name>B2IK45_BEII9</name>
<dbReference type="AlphaFoldDB" id="B2IK45"/>
<dbReference type="Gene3D" id="3.30.450.40">
    <property type="match status" value="1"/>
</dbReference>
<sequence length="356" mass="39266">MSLFEETRKILAEEPIAAWDDLCHLAAQICGASMAFIAFQDEMNEHLKAWIGPRVECTGRLGAFGLNQQPFRIIEDLADDEALRLHPFVREAPFCRFYAGAALVTREGATAGFLGVLDPRPRVLSPDQITSLHRLAAQAMILHESYRLREAERMVGRLVHEMNHRIKNSLAVVQAIMSLTARTCVNPADFQSVFTARIGAFAKAQSLLNDEHWQTIRLDAVVAGILAPHVERLNCPFEACGPSVAVASDLAVMLGMALHELAVNALHHGAFSTPGGRLDLGWSLQNTGERSQLRLHWREHGGPRVSPPHHKGFGVKLIERVLGGQFHAEIDLRYAPEGFALVLLIPLQNERGGEPS</sequence>
<dbReference type="SUPFAM" id="SSF55781">
    <property type="entry name" value="GAF domain-like"/>
    <property type="match status" value="1"/>
</dbReference>
<dbReference type="HOGENOM" id="CLU_000445_114_44_5"/>
<keyword evidence="5" id="KW-0547">Nucleotide-binding</keyword>
<evidence type="ECO:0000256" key="2">
    <source>
        <dbReference type="ARBA" id="ARBA00012438"/>
    </source>
</evidence>
<protein>
    <recommendedName>
        <fullName evidence="2">histidine kinase</fullName>
        <ecNumber evidence="2">2.7.13.3</ecNumber>
    </recommendedName>
</protein>
<dbReference type="InterPro" id="IPR011102">
    <property type="entry name" value="Sig_transdc_His_kinase_HWE"/>
</dbReference>
<dbReference type="InterPro" id="IPR029016">
    <property type="entry name" value="GAF-like_dom_sf"/>
</dbReference>
<evidence type="ECO:0000259" key="8">
    <source>
        <dbReference type="SMART" id="SM00911"/>
    </source>
</evidence>